<sequence length="519" mass="58683">MKPLQPTPPGNLFMAVTALMLPSTAFAQAGHTHTERPNIILFMVDDMGWQDTSLPFWNQRTFYNDRYETPNMERLAAQGMMFTQAYACPISSPSRCSLMTGSNAARHRVTNWTLEKNKSTDLSDDSLALPDWNYNGISRVDGCRNTYKAVSFVNLLQASGYHTIHCGKAHWGAKDTPGENPTHWGFEVNIAGHAGGGPATYLSERCFGNTTDPKKQHKMAIPGLEKYWNTGVFLTEALTREAISALDKAKRYNQPFYLYMSHYAVHIPIDRDPRYFAKYLRKGLSEKEAAYASLVEGMDKSLGDILDWLDQNGESRRTIVIFMSDNGGYATGTQWRDEPLFTQNFPLRSGKGSMYEGGIREPMIVRWPSVVRPKSVCGQYIMIEDFFPTLLEMAGIKHYKVPQKVDGKSFVPLLKGQEKPSRRPLVWNYPNVWGNTGPGISLNCALREGPWKLIYNYKTRRKELYDIPNDIGEAHDLAASRPSLVAKLSKKLGRYLRKMGAQRPSDKRSGRPCPWPDEP</sequence>
<evidence type="ECO:0000313" key="12">
    <source>
        <dbReference type="Proteomes" id="UP000003167"/>
    </source>
</evidence>
<comment type="caution">
    <text evidence="11">The sequence shown here is derived from an EMBL/GenBank/DDBJ whole genome shotgun (WGS) entry which is preliminary data.</text>
</comment>
<dbReference type="GO" id="GO:0004065">
    <property type="term" value="F:arylsulfatase activity"/>
    <property type="evidence" value="ECO:0007669"/>
    <property type="project" value="TreeGrafter"/>
</dbReference>
<feature type="chain" id="PRO_5003550567" description="Sulfatase N-terminal domain-containing protein" evidence="9">
    <location>
        <begin position="28"/>
        <end position="519"/>
    </location>
</feature>
<dbReference type="CDD" id="cd16144">
    <property type="entry name" value="ARS_like"/>
    <property type="match status" value="1"/>
</dbReference>
<dbReference type="PANTHER" id="PTHR42693:SF42">
    <property type="entry name" value="ARYLSULFATASE G"/>
    <property type="match status" value="1"/>
</dbReference>
<dbReference type="Pfam" id="PF00884">
    <property type="entry name" value="Sulfatase"/>
    <property type="match status" value="1"/>
</dbReference>
<protein>
    <recommendedName>
        <fullName evidence="10">Sulfatase N-terminal domain-containing protein</fullName>
    </recommendedName>
</protein>
<dbReference type="InterPro" id="IPR050738">
    <property type="entry name" value="Sulfatase"/>
</dbReference>
<keyword evidence="6" id="KW-0106">Calcium</keyword>
<dbReference type="PROSITE" id="PS00523">
    <property type="entry name" value="SULFATASE_1"/>
    <property type="match status" value="1"/>
</dbReference>
<keyword evidence="12" id="KW-1185">Reference proteome</keyword>
<feature type="domain" description="Sulfatase N-terminal" evidence="10">
    <location>
        <begin position="37"/>
        <end position="396"/>
    </location>
</feature>
<dbReference type="Proteomes" id="UP000003167">
    <property type="component" value="Unassembled WGS sequence"/>
</dbReference>
<comment type="cofactor">
    <cofactor evidence="1">
        <name>Ca(2+)</name>
        <dbReference type="ChEBI" id="CHEBI:29108"/>
    </cofactor>
</comment>
<dbReference type="RefSeq" id="WP_008565724.1">
    <property type="nucleotide sequence ID" value="NZ_JH594504.1"/>
</dbReference>
<dbReference type="EMBL" id="AGEK01000029">
    <property type="protein sequence ID" value="EHO69468.1"/>
    <property type="molecule type" value="Genomic_DNA"/>
</dbReference>
<comment type="similarity">
    <text evidence="2">Belongs to the sulfatase family.</text>
</comment>
<evidence type="ECO:0000256" key="3">
    <source>
        <dbReference type="ARBA" id="ARBA00022723"/>
    </source>
</evidence>
<keyword evidence="5" id="KW-0378">Hydrolase</keyword>
<dbReference type="AlphaFoldDB" id="H1HNI9"/>
<dbReference type="HOGENOM" id="CLU_006332_10_4_10"/>
<evidence type="ECO:0000256" key="2">
    <source>
        <dbReference type="ARBA" id="ARBA00008779"/>
    </source>
</evidence>
<dbReference type="Gene3D" id="3.30.1120.10">
    <property type="match status" value="1"/>
</dbReference>
<keyword evidence="4 9" id="KW-0732">Signal</keyword>
<dbReference type="PATRIC" id="fig|999422.3.peg.1823"/>
<evidence type="ECO:0000256" key="9">
    <source>
        <dbReference type="SAM" id="SignalP"/>
    </source>
</evidence>
<evidence type="ECO:0000256" key="6">
    <source>
        <dbReference type="ARBA" id="ARBA00022837"/>
    </source>
</evidence>
<dbReference type="OrthoDB" id="9765065at2"/>
<dbReference type="SUPFAM" id="SSF53649">
    <property type="entry name" value="Alkaline phosphatase-like"/>
    <property type="match status" value="1"/>
</dbReference>
<dbReference type="InterPro" id="IPR024607">
    <property type="entry name" value="Sulfatase_CS"/>
</dbReference>
<evidence type="ECO:0000256" key="7">
    <source>
        <dbReference type="PIRSR" id="PIRSR600917-52"/>
    </source>
</evidence>
<dbReference type="STRING" id="999422.HMPREF9944_01733"/>
<comment type="PTM">
    <text evidence="7">The conversion to 3-oxoalanine (also known as C-formylglycine, FGly), of a serine or cysteine residue in prokaryotes and of a cysteine residue in eukaryotes, is critical for catalytic activity.</text>
</comment>
<dbReference type="GO" id="GO:0046872">
    <property type="term" value="F:metal ion binding"/>
    <property type="evidence" value="ECO:0007669"/>
    <property type="project" value="UniProtKB-KW"/>
</dbReference>
<evidence type="ECO:0000256" key="4">
    <source>
        <dbReference type="ARBA" id="ARBA00022729"/>
    </source>
</evidence>
<dbReference type="PANTHER" id="PTHR42693">
    <property type="entry name" value="ARYLSULFATASE FAMILY MEMBER"/>
    <property type="match status" value="1"/>
</dbReference>
<organism evidence="11 12">
    <name type="scientific">Segatella maculosa OT 289</name>
    <dbReference type="NCBI Taxonomy" id="999422"/>
    <lineage>
        <taxon>Bacteria</taxon>
        <taxon>Pseudomonadati</taxon>
        <taxon>Bacteroidota</taxon>
        <taxon>Bacteroidia</taxon>
        <taxon>Bacteroidales</taxon>
        <taxon>Prevotellaceae</taxon>
        <taxon>Segatella</taxon>
    </lineage>
</organism>
<feature type="signal peptide" evidence="9">
    <location>
        <begin position="1"/>
        <end position="27"/>
    </location>
</feature>
<reference evidence="11 12" key="1">
    <citation type="submission" date="2011-12" db="EMBL/GenBank/DDBJ databases">
        <title>The Genome Sequence of Prevotella maculosa OT 289.</title>
        <authorList>
            <consortium name="The Broad Institute Genome Sequencing Platform"/>
            <person name="Earl A."/>
            <person name="Ward D."/>
            <person name="Feldgarden M."/>
            <person name="Gevers D."/>
            <person name="Izard J."/>
            <person name="Blanton J.M."/>
            <person name="Mathney J."/>
            <person name="Tanner A.C."/>
            <person name="Dewhirst F.E."/>
            <person name="Young S.K."/>
            <person name="Zeng Q."/>
            <person name="Gargeya S."/>
            <person name="Fitzgerald M."/>
            <person name="Haas B."/>
            <person name="Abouelleil A."/>
            <person name="Alvarado L."/>
            <person name="Arachchi H.M."/>
            <person name="Berlin A."/>
            <person name="Chapman S.B."/>
            <person name="Gearin G."/>
            <person name="Goldberg J."/>
            <person name="Griggs A."/>
            <person name="Gujja S."/>
            <person name="Hansen M."/>
            <person name="Heiman D."/>
            <person name="Howarth C."/>
            <person name="Larimer J."/>
            <person name="Lui A."/>
            <person name="MacDonald P.J.P."/>
            <person name="McCowen C."/>
            <person name="Montmayeur A."/>
            <person name="Murphy C."/>
            <person name="Neiman D."/>
            <person name="Pearson M."/>
            <person name="Priest M."/>
            <person name="Roberts A."/>
            <person name="Saif S."/>
            <person name="Shea T."/>
            <person name="Sisk P."/>
            <person name="Stolte C."/>
            <person name="Sykes S."/>
            <person name="Wortman J."/>
            <person name="Nusbaum C."/>
            <person name="Birren B."/>
        </authorList>
    </citation>
    <scope>NUCLEOTIDE SEQUENCE [LARGE SCALE GENOMIC DNA]</scope>
    <source>
        <strain evidence="11 12">OT 289</strain>
    </source>
</reference>
<evidence type="ECO:0000256" key="5">
    <source>
        <dbReference type="ARBA" id="ARBA00022801"/>
    </source>
</evidence>
<evidence type="ECO:0000313" key="11">
    <source>
        <dbReference type="EMBL" id="EHO69468.1"/>
    </source>
</evidence>
<evidence type="ECO:0000256" key="8">
    <source>
        <dbReference type="SAM" id="MobiDB-lite"/>
    </source>
</evidence>
<dbReference type="Gene3D" id="3.40.720.10">
    <property type="entry name" value="Alkaline Phosphatase, subunit A"/>
    <property type="match status" value="1"/>
</dbReference>
<evidence type="ECO:0000256" key="1">
    <source>
        <dbReference type="ARBA" id="ARBA00001913"/>
    </source>
</evidence>
<feature type="modified residue" description="3-oxoalanine (Ser)" evidence="7">
    <location>
        <position position="91"/>
    </location>
</feature>
<keyword evidence="3" id="KW-0479">Metal-binding</keyword>
<dbReference type="FunFam" id="3.40.720.10:FF:000101">
    <property type="entry name" value="Secreted sulfatase ydeN"/>
    <property type="match status" value="1"/>
</dbReference>
<feature type="region of interest" description="Disordered" evidence="8">
    <location>
        <begin position="496"/>
        <end position="519"/>
    </location>
</feature>
<evidence type="ECO:0000259" key="10">
    <source>
        <dbReference type="Pfam" id="PF00884"/>
    </source>
</evidence>
<accession>H1HNI9</accession>
<proteinExistence type="inferred from homology"/>
<gene>
    <name evidence="11" type="ORF">HMPREF9944_01733</name>
</gene>
<dbReference type="InterPro" id="IPR017850">
    <property type="entry name" value="Alkaline_phosphatase_core_sf"/>
</dbReference>
<name>H1HNI9_9BACT</name>
<dbReference type="InterPro" id="IPR000917">
    <property type="entry name" value="Sulfatase_N"/>
</dbReference>